<keyword evidence="4" id="KW-1185">Reference proteome</keyword>
<feature type="region of interest" description="Disordered" evidence="1">
    <location>
        <begin position="77"/>
        <end position="98"/>
    </location>
</feature>
<gene>
    <name evidence="3" type="ORF">BDW47DRAFT_27148</name>
</gene>
<accession>A0A2I2FNZ5</accession>
<keyword evidence="2" id="KW-0732">Signal</keyword>
<evidence type="ECO:0000313" key="4">
    <source>
        <dbReference type="Proteomes" id="UP000234585"/>
    </source>
</evidence>
<feature type="chain" id="PRO_5014176681" evidence="2">
    <location>
        <begin position="20"/>
        <end position="98"/>
    </location>
</feature>
<organism evidence="3 4">
    <name type="scientific">Aspergillus candidus</name>
    <dbReference type="NCBI Taxonomy" id="41067"/>
    <lineage>
        <taxon>Eukaryota</taxon>
        <taxon>Fungi</taxon>
        <taxon>Dikarya</taxon>
        <taxon>Ascomycota</taxon>
        <taxon>Pezizomycotina</taxon>
        <taxon>Eurotiomycetes</taxon>
        <taxon>Eurotiomycetidae</taxon>
        <taxon>Eurotiales</taxon>
        <taxon>Aspergillaceae</taxon>
        <taxon>Aspergillus</taxon>
        <taxon>Aspergillus subgen. Circumdati</taxon>
    </lineage>
</organism>
<evidence type="ECO:0000256" key="2">
    <source>
        <dbReference type="SAM" id="SignalP"/>
    </source>
</evidence>
<dbReference type="GeneID" id="36525781"/>
<dbReference type="OrthoDB" id="4390310at2759"/>
<evidence type="ECO:0000256" key="1">
    <source>
        <dbReference type="SAM" id="MobiDB-lite"/>
    </source>
</evidence>
<feature type="signal peptide" evidence="2">
    <location>
        <begin position="1"/>
        <end position="19"/>
    </location>
</feature>
<dbReference type="AlphaFoldDB" id="A0A2I2FNZ5"/>
<proteinExistence type="predicted"/>
<sequence length="98" mass="10246">MKPTSIILPLGLLITNALAVDVTITMTGGTTDIRHIPTTGECIDLFQGTHHAKLHGGDKGTLCVFWLDSGCTGPPVGAISTQNRDSDMSDSANGARCH</sequence>
<protein>
    <submittedName>
        <fullName evidence="3">Uncharacterized protein</fullName>
    </submittedName>
</protein>
<dbReference type="EMBL" id="KZ559118">
    <property type="protein sequence ID" value="PLB42342.1"/>
    <property type="molecule type" value="Genomic_DNA"/>
</dbReference>
<name>A0A2I2FNZ5_ASPCN</name>
<evidence type="ECO:0000313" key="3">
    <source>
        <dbReference type="EMBL" id="PLB42342.1"/>
    </source>
</evidence>
<dbReference type="RefSeq" id="XP_024676354.1">
    <property type="nucleotide sequence ID" value="XM_024818621.1"/>
</dbReference>
<reference evidence="3 4" key="1">
    <citation type="submission" date="2017-12" db="EMBL/GenBank/DDBJ databases">
        <authorList>
            <consortium name="DOE Joint Genome Institute"/>
            <person name="Haridas S."/>
            <person name="Kjaerbolling I."/>
            <person name="Vesth T.C."/>
            <person name="Frisvad J.C."/>
            <person name="Nybo J.L."/>
            <person name="Theobald S."/>
            <person name="Kuo A."/>
            <person name="Bowyer P."/>
            <person name="Matsuda Y."/>
            <person name="Mondo S."/>
            <person name="Lyhne E.K."/>
            <person name="Kogle M.E."/>
            <person name="Clum A."/>
            <person name="Lipzen A."/>
            <person name="Salamov A."/>
            <person name="Ngan C.Y."/>
            <person name="Daum C."/>
            <person name="Chiniquy J."/>
            <person name="Barry K."/>
            <person name="LaButti K."/>
            <person name="Simmons B.A."/>
            <person name="Magnuson J.K."/>
            <person name="Mortensen U.H."/>
            <person name="Larsen T.O."/>
            <person name="Grigoriev I.V."/>
            <person name="Baker S.E."/>
            <person name="Andersen M.R."/>
            <person name="Nordberg H.P."/>
            <person name="Cantor M.N."/>
            <person name="Hua S.X."/>
        </authorList>
    </citation>
    <scope>NUCLEOTIDE SEQUENCE [LARGE SCALE GENOMIC DNA]</scope>
    <source>
        <strain evidence="3 4">CBS 102.13</strain>
    </source>
</reference>
<dbReference type="Proteomes" id="UP000234585">
    <property type="component" value="Unassembled WGS sequence"/>
</dbReference>